<accession>G0TRK1</accession>
<dbReference type="PANTHER" id="PTHR12277:SF81">
    <property type="entry name" value="PROTEIN ABHD13"/>
    <property type="match status" value="1"/>
</dbReference>
<protein>
    <submittedName>
        <fullName evidence="1">Putative serine peptidase</fullName>
    </submittedName>
</protein>
<dbReference type="SUPFAM" id="SSF53474">
    <property type="entry name" value="alpha/beta-Hydrolases"/>
    <property type="match status" value="1"/>
</dbReference>
<dbReference type="PANTHER" id="PTHR12277">
    <property type="entry name" value="ALPHA/BETA HYDROLASE DOMAIN-CONTAINING PROTEIN"/>
    <property type="match status" value="1"/>
</dbReference>
<organism evidence="1">
    <name type="scientific">Trypanosoma vivax (strain Y486)</name>
    <dbReference type="NCBI Taxonomy" id="1055687"/>
    <lineage>
        <taxon>Eukaryota</taxon>
        <taxon>Discoba</taxon>
        <taxon>Euglenozoa</taxon>
        <taxon>Kinetoplastea</taxon>
        <taxon>Metakinetoplastina</taxon>
        <taxon>Trypanosomatida</taxon>
        <taxon>Trypanosomatidae</taxon>
        <taxon>Trypanosoma</taxon>
        <taxon>Duttonella</taxon>
    </lineage>
</organism>
<dbReference type="InterPro" id="IPR029058">
    <property type="entry name" value="AB_hydrolase_fold"/>
</dbReference>
<name>G0TRK1_TRYVY</name>
<dbReference type="AlphaFoldDB" id="G0TRK1"/>
<gene>
    <name evidence="1" type="ORF">TVY486_0102140</name>
</gene>
<dbReference type="EMBL" id="HE573017">
    <property type="protein sequence ID" value="CCC46567.1"/>
    <property type="molecule type" value="Genomic_DNA"/>
</dbReference>
<sequence>MTAFLSSLVKSLILPKPSPSYDTSTHPGKLIHIPRVDWNTRRENGGFTYGMILLDTTAKHMIVYAHTNAVDAGMMLDELSYLSKRVSASILIVEYTGYGIARGETTERSMNEDVLSAYYYVVRHLGVPASRVVLMGRSIGTGPSAQVCALLHDKGEECPPLLFLQSPFTSLKECADSVARHGGNIISLLGYNWFPTASAMARIRCPVIIQHGLLDDVVPIDHARQLKQVADESGPPGMLELYVEESCGHNDLSVSSTVSIISKKLREFGETRCIRPKCRSHLFANPPIYEYLFYANNEAITTVDRLLCHWNDTLAIGAFAYKRKKLHILLTASVSLFAMRCAALWQRYTGSWKRHVSGTSRFHVGSVLYSSSGSGQTHCSKEEIIRRCLACWGSPLGIYLGSAGGPVQNRVFGAHLPATLSLECGEEEHCNGSVSVGGEPNGNLSVPRFALFDDQTPYLSVAELEFTQGLLKCVVAAISTAPTLTGEGNDAAVFLQKDVVTRVQTECERVVAFLDDREWDNILEMLMSFNRRAGMVLSSKAHHYYEECASRRPGKSAASSGSCGTVVGHTSAEHVQSIGSTGENGDGVRVAALGVSCGVESIADIEEWLRPWTGAGTTQARLGPEVPWDYYLLKARICVLGELTLGCDSSWSDALRIVEGWRVVADIQSLFGKYSRRRLRPTFTTG</sequence>
<proteinExistence type="predicted"/>
<dbReference type="Gene3D" id="3.40.50.1820">
    <property type="entry name" value="alpha/beta hydrolase"/>
    <property type="match status" value="1"/>
</dbReference>
<reference evidence="1" key="1">
    <citation type="journal article" date="2012" name="Proc. Natl. Acad. Sci. U.S.A.">
        <title>Antigenic diversity is generated by distinct evolutionary mechanisms in African trypanosome species.</title>
        <authorList>
            <person name="Jackson A.P."/>
            <person name="Berry A."/>
            <person name="Aslett M."/>
            <person name="Allison H.C."/>
            <person name="Burton P."/>
            <person name="Vavrova-Anderson J."/>
            <person name="Brown R."/>
            <person name="Browne H."/>
            <person name="Corton N."/>
            <person name="Hauser H."/>
            <person name="Gamble J."/>
            <person name="Gilderthorp R."/>
            <person name="Marcello L."/>
            <person name="McQuillan J."/>
            <person name="Otto T.D."/>
            <person name="Quail M.A."/>
            <person name="Sanders M.J."/>
            <person name="van Tonder A."/>
            <person name="Ginger M.L."/>
            <person name="Field M.C."/>
            <person name="Barry J.D."/>
            <person name="Hertz-Fowler C."/>
            <person name="Berriman M."/>
        </authorList>
    </citation>
    <scope>NUCLEOTIDE SEQUENCE</scope>
    <source>
        <strain evidence="1">Y486</strain>
    </source>
</reference>
<dbReference type="VEuPathDB" id="TriTrypDB:TvY486_0102140"/>
<evidence type="ECO:0000313" key="1">
    <source>
        <dbReference type="EMBL" id="CCC46567.1"/>
    </source>
</evidence>